<dbReference type="InterPro" id="IPR033753">
    <property type="entry name" value="GCV_H/Fam206"/>
</dbReference>
<dbReference type="InterPro" id="IPR017453">
    <property type="entry name" value="GCV_H_sub"/>
</dbReference>
<dbReference type="PATRIC" id="fig|1330330.3.peg.920"/>
<evidence type="ECO:0000313" key="7">
    <source>
        <dbReference type="Proteomes" id="UP000035159"/>
    </source>
</evidence>
<dbReference type="KEGG" id="kpf:IX53_04575"/>
<accession>A0A0G2ZAT3</accession>
<evidence type="ECO:0000259" key="5">
    <source>
        <dbReference type="PROSITE" id="PS50968"/>
    </source>
</evidence>
<dbReference type="NCBIfam" id="NF002270">
    <property type="entry name" value="PRK01202.1"/>
    <property type="match status" value="1"/>
</dbReference>
<dbReference type="PANTHER" id="PTHR11715:SF3">
    <property type="entry name" value="GLYCINE CLEAVAGE SYSTEM H PROTEIN-RELATED"/>
    <property type="match status" value="1"/>
</dbReference>
<comment type="function">
    <text evidence="3">The glycine cleavage system catalyzes the degradation of glycine. The H protein shuttles the methylamine group of glycine from the P protein to the T protein.</text>
</comment>
<evidence type="ECO:0000313" key="6">
    <source>
        <dbReference type="EMBL" id="AKI97206.1"/>
    </source>
</evidence>
<organism evidence="6 7">
    <name type="scientific">Kosmotoga pacifica</name>
    <dbReference type="NCBI Taxonomy" id="1330330"/>
    <lineage>
        <taxon>Bacteria</taxon>
        <taxon>Thermotogati</taxon>
        <taxon>Thermotogota</taxon>
        <taxon>Thermotogae</taxon>
        <taxon>Kosmotogales</taxon>
        <taxon>Kosmotogaceae</taxon>
        <taxon>Kosmotoga</taxon>
    </lineage>
</organism>
<dbReference type="InterPro" id="IPR000089">
    <property type="entry name" value="Biotin_lipoyl"/>
</dbReference>
<dbReference type="Pfam" id="PF01597">
    <property type="entry name" value="GCV_H"/>
    <property type="match status" value="1"/>
</dbReference>
<dbReference type="PROSITE" id="PS50968">
    <property type="entry name" value="BIOTINYL_LIPOYL"/>
    <property type="match status" value="1"/>
</dbReference>
<keyword evidence="2 3" id="KW-0450">Lipoyl</keyword>
<dbReference type="AlphaFoldDB" id="A0A0G2ZAT3"/>
<dbReference type="RefSeq" id="WP_047754340.1">
    <property type="nucleotide sequence ID" value="NZ_CAJUHA010000008.1"/>
</dbReference>
<feature type="modified residue" description="N6-lipoyllysine" evidence="3 4">
    <location>
        <position position="58"/>
    </location>
</feature>
<evidence type="ECO:0000256" key="1">
    <source>
        <dbReference type="ARBA" id="ARBA00009249"/>
    </source>
</evidence>
<protein>
    <recommendedName>
        <fullName evidence="3">Glycine cleavage system H protein</fullName>
    </recommendedName>
</protein>
<dbReference type="GO" id="GO:0005829">
    <property type="term" value="C:cytosol"/>
    <property type="evidence" value="ECO:0007669"/>
    <property type="project" value="TreeGrafter"/>
</dbReference>
<dbReference type="InterPro" id="IPR011053">
    <property type="entry name" value="Single_hybrid_motif"/>
</dbReference>
<dbReference type="HAMAP" id="MF_00272">
    <property type="entry name" value="GcvH"/>
    <property type="match status" value="1"/>
</dbReference>
<keyword evidence="7" id="KW-1185">Reference proteome</keyword>
<dbReference type="STRING" id="1330330.IX53_04575"/>
<comment type="subunit">
    <text evidence="3">The glycine cleavage system is composed of four proteins: P, T, L and H.</text>
</comment>
<dbReference type="GO" id="GO:0019464">
    <property type="term" value="P:glycine decarboxylation via glycine cleavage system"/>
    <property type="evidence" value="ECO:0007669"/>
    <property type="project" value="UniProtKB-UniRule"/>
</dbReference>
<dbReference type="PROSITE" id="PS00189">
    <property type="entry name" value="LIPOYL"/>
    <property type="match status" value="1"/>
</dbReference>
<reference evidence="6 7" key="1">
    <citation type="submission" date="2015-04" db="EMBL/GenBank/DDBJ databases">
        <title>Complete Genome Sequence of Kosmotoga pacifica SLHLJ1.</title>
        <authorList>
            <person name="Jiang L.J."/>
            <person name="Shao Z.Z."/>
            <person name="Jebbar M."/>
        </authorList>
    </citation>
    <scope>NUCLEOTIDE SEQUENCE [LARGE SCALE GENOMIC DNA]</scope>
    <source>
        <strain evidence="6 7">SLHLJ1</strain>
    </source>
</reference>
<gene>
    <name evidence="3" type="primary">gcvH</name>
    <name evidence="6" type="ORF">IX53_04575</name>
</gene>
<comment type="similarity">
    <text evidence="1 3">Belongs to the GcvH family.</text>
</comment>
<dbReference type="InterPro" id="IPR003016">
    <property type="entry name" value="2-oxoA_DH_lipoyl-BS"/>
</dbReference>
<dbReference type="SUPFAM" id="SSF51230">
    <property type="entry name" value="Single hybrid motif"/>
    <property type="match status" value="1"/>
</dbReference>
<dbReference type="OrthoDB" id="9796712at2"/>
<dbReference type="CDD" id="cd06848">
    <property type="entry name" value="GCS_H"/>
    <property type="match status" value="1"/>
</dbReference>
<name>A0A0G2ZAT3_9BACT</name>
<dbReference type="GO" id="GO:0005960">
    <property type="term" value="C:glycine cleavage complex"/>
    <property type="evidence" value="ECO:0007669"/>
    <property type="project" value="InterPro"/>
</dbReference>
<sequence>MKKYAKTHEWVLVEGNVATVGVSNYAQEHLGDIVYVELPEAGKEIKKGETVCTIESVKAASDVYAPLSGKIIEINEELDAAPETINSDAEGSGWIFKIELSDPAELDGLLDEEEYKKFCEEEEA</sequence>
<dbReference type="NCBIfam" id="TIGR00527">
    <property type="entry name" value="gcvH"/>
    <property type="match status" value="1"/>
</dbReference>
<comment type="cofactor">
    <cofactor evidence="3">
        <name>(R)-lipoate</name>
        <dbReference type="ChEBI" id="CHEBI:83088"/>
    </cofactor>
    <text evidence="3">Binds 1 lipoyl cofactor covalently.</text>
</comment>
<dbReference type="GO" id="GO:0009249">
    <property type="term" value="P:protein lipoylation"/>
    <property type="evidence" value="ECO:0007669"/>
    <property type="project" value="TreeGrafter"/>
</dbReference>
<evidence type="ECO:0000256" key="2">
    <source>
        <dbReference type="ARBA" id="ARBA00022823"/>
    </source>
</evidence>
<dbReference type="InterPro" id="IPR002930">
    <property type="entry name" value="GCV_H"/>
</dbReference>
<feature type="domain" description="Lipoyl-binding" evidence="5">
    <location>
        <begin position="17"/>
        <end position="99"/>
    </location>
</feature>
<evidence type="ECO:0000256" key="3">
    <source>
        <dbReference type="HAMAP-Rule" id="MF_00272"/>
    </source>
</evidence>
<dbReference type="EMBL" id="CP011232">
    <property type="protein sequence ID" value="AKI97206.1"/>
    <property type="molecule type" value="Genomic_DNA"/>
</dbReference>
<dbReference type="PANTHER" id="PTHR11715">
    <property type="entry name" value="GLYCINE CLEAVAGE SYSTEM H PROTEIN"/>
    <property type="match status" value="1"/>
</dbReference>
<dbReference type="Proteomes" id="UP000035159">
    <property type="component" value="Chromosome"/>
</dbReference>
<evidence type="ECO:0000256" key="4">
    <source>
        <dbReference type="PIRSR" id="PIRSR617453-50"/>
    </source>
</evidence>
<proteinExistence type="inferred from homology"/>
<dbReference type="Gene3D" id="2.40.50.100">
    <property type="match status" value="1"/>
</dbReference>